<name>A0A3N4JNE8_9PEZI</name>
<dbReference type="AlphaFoldDB" id="A0A3N4JNE8"/>
<gene>
    <name evidence="2" type="ORF">L873DRAFT_1789421</name>
</gene>
<dbReference type="Proteomes" id="UP000276215">
    <property type="component" value="Unassembled WGS sequence"/>
</dbReference>
<feature type="compositionally biased region" description="Polar residues" evidence="1">
    <location>
        <begin position="1"/>
        <end position="14"/>
    </location>
</feature>
<organism evidence="2 3">
    <name type="scientific">Choiromyces venosus 120613-1</name>
    <dbReference type="NCBI Taxonomy" id="1336337"/>
    <lineage>
        <taxon>Eukaryota</taxon>
        <taxon>Fungi</taxon>
        <taxon>Dikarya</taxon>
        <taxon>Ascomycota</taxon>
        <taxon>Pezizomycotina</taxon>
        <taxon>Pezizomycetes</taxon>
        <taxon>Pezizales</taxon>
        <taxon>Tuberaceae</taxon>
        <taxon>Choiromyces</taxon>
    </lineage>
</organism>
<protein>
    <submittedName>
        <fullName evidence="2">Uncharacterized protein</fullName>
    </submittedName>
</protein>
<proteinExistence type="predicted"/>
<dbReference type="EMBL" id="ML120385">
    <property type="protein sequence ID" value="RPA99759.1"/>
    <property type="molecule type" value="Genomic_DNA"/>
</dbReference>
<evidence type="ECO:0000313" key="2">
    <source>
        <dbReference type="EMBL" id="RPA99759.1"/>
    </source>
</evidence>
<sequence length="178" mass="20275">MPNPPNGKSESAWSEPSAKADYHQRIRWNQSTESYEKDRLRATLISLVLALVRDTSHQWQHAREPTPEQHYGQKLLSEALINLQKVVSGDVTETCYKATITVDTECITCCFTDTSTMTTNECVLLDEWLQQLESKVDQFLNKPSYVTILQHNPHQEKQAVKEHIAPSPVPKQVALEDT</sequence>
<accession>A0A3N4JNE8</accession>
<keyword evidence="3" id="KW-1185">Reference proteome</keyword>
<evidence type="ECO:0000256" key="1">
    <source>
        <dbReference type="SAM" id="MobiDB-lite"/>
    </source>
</evidence>
<feature type="region of interest" description="Disordered" evidence="1">
    <location>
        <begin position="1"/>
        <end position="21"/>
    </location>
</feature>
<evidence type="ECO:0000313" key="3">
    <source>
        <dbReference type="Proteomes" id="UP000276215"/>
    </source>
</evidence>
<reference evidence="2 3" key="1">
    <citation type="journal article" date="2018" name="Nat. Ecol. Evol.">
        <title>Pezizomycetes genomes reveal the molecular basis of ectomycorrhizal truffle lifestyle.</title>
        <authorList>
            <person name="Murat C."/>
            <person name="Payen T."/>
            <person name="Noel B."/>
            <person name="Kuo A."/>
            <person name="Morin E."/>
            <person name="Chen J."/>
            <person name="Kohler A."/>
            <person name="Krizsan K."/>
            <person name="Balestrini R."/>
            <person name="Da Silva C."/>
            <person name="Montanini B."/>
            <person name="Hainaut M."/>
            <person name="Levati E."/>
            <person name="Barry K.W."/>
            <person name="Belfiori B."/>
            <person name="Cichocki N."/>
            <person name="Clum A."/>
            <person name="Dockter R.B."/>
            <person name="Fauchery L."/>
            <person name="Guy J."/>
            <person name="Iotti M."/>
            <person name="Le Tacon F."/>
            <person name="Lindquist E.A."/>
            <person name="Lipzen A."/>
            <person name="Malagnac F."/>
            <person name="Mello A."/>
            <person name="Molinier V."/>
            <person name="Miyauchi S."/>
            <person name="Poulain J."/>
            <person name="Riccioni C."/>
            <person name="Rubini A."/>
            <person name="Sitrit Y."/>
            <person name="Splivallo R."/>
            <person name="Traeger S."/>
            <person name="Wang M."/>
            <person name="Zifcakova L."/>
            <person name="Wipf D."/>
            <person name="Zambonelli A."/>
            <person name="Paolocci F."/>
            <person name="Nowrousian M."/>
            <person name="Ottonello S."/>
            <person name="Baldrian P."/>
            <person name="Spatafora J.W."/>
            <person name="Henrissat B."/>
            <person name="Nagy L.G."/>
            <person name="Aury J.M."/>
            <person name="Wincker P."/>
            <person name="Grigoriev I.V."/>
            <person name="Bonfante P."/>
            <person name="Martin F.M."/>
        </authorList>
    </citation>
    <scope>NUCLEOTIDE SEQUENCE [LARGE SCALE GENOMIC DNA]</scope>
    <source>
        <strain evidence="2 3">120613-1</strain>
    </source>
</reference>